<protein>
    <submittedName>
        <fullName evidence="1">Uncharacterized protein</fullName>
    </submittedName>
</protein>
<dbReference type="Pfam" id="PF09713">
    <property type="entry name" value="A_thal_3526"/>
    <property type="match status" value="1"/>
</dbReference>
<dbReference type="PANTHER" id="PTHR31871:SF5">
    <property type="entry name" value="TRANSMEMBRANE PROTEIN"/>
    <property type="match status" value="1"/>
</dbReference>
<reference evidence="1" key="1">
    <citation type="submission" date="2022-02" db="EMBL/GenBank/DDBJ databases">
        <authorList>
            <person name="Henning P.M."/>
            <person name="McCubbin A.G."/>
            <person name="Shore J.S."/>
        </authorList>
    </citation>
    <scope>NUCLEOTIDE SEQUENCE</scope>
    <source>
        <strain evidence="1">F60SS</strain>
        <tissue evidence="1">Leaves</tissue>
    </source>
</reference>
<dbReference type="Proteomes" id="UP001141552">
    <property type="component" value="Unassembled WGS sequence"/>
</dbReference>
<gene>
    <name evidence="1" type="ORF">Tsubulata_026150</name>
</gene>
<keyword evidence="2" id="KW-1185">Reference proteome</keyword>
<proteinExistence type="predicted"/>
<organism evidence="1 2">
    <name type="scientific">Turnera subulata</name>
    <dbReference type="NCBI Taxonomy" id="218843"/>
    <lineage>
        <taxon>Eukaryota</taxon>
        <taxon>Viridiplantae</taxon>
        <taxon>Streptophyta</taxon>
        <taxon>Embryophyta</taxon>
        <taxon>Tracheophyta</taxon>
        <taxon>Spermatophyta</taxon>
        <taxon>Magnoliopsida</taxon>
        <taxon>eudicotyledons</taxon>
        <taxon>Gunneridae</taxon>
        <taxon>Pentapetalae</taxon>
        <taxon>rosids</taxon>
        <taxon>fabids</taxon>
        <taxon>Malpighiales</taxon>
        <taxon>Passifloraceae</taxon>
        <taxon>Turnera</taxon>
    </lineage>
</organism>
<dbReference type="EMBL" id="JAKUCV010006327">
    <property type="protein sequence ID" value="KAJ4827814.1"/>
    <property type="molecule type" value="Genomic_DNA"/>
</dbReference>
<feature type="non-terminal residue" evidence="1">
    <location>
        <position position="1"/>
    </location>
</feature>
<comment type="caution">
    <text evidence="1">The sequence shown here is derived from an EMBL/GenBank/DDBJ whole genome shotgun (WGS) entry which is preliminary data.</text>
</comment>
<dbReference type="AlphaFoldDB" id="A0A9Q0FBS0"/>
<dbReference type="OrthoDB" id="765837at2759"/>
<accession>A0A9Q0FBS0</accession>
<dbReference type="PANTHER" id="PTHR31871">
    <property type="entry name" value="OS02G0137100 PROTEIN"/>
    <property type="match status" value="1"/>
</dbReference>
<evidence type="ECO:0000313" key="1">
    <source>
        <dbReference type="EMBL" id="KAJ4827814.1"/>
    </source>
</evidence>
<reference evidence="1" key="2">
    <citation type="journal article" date="2023" name="Plants (Basel)">
        <title>Annotation of the Turnera subulata (Passifloraceae) Draft Genome Reveals the S-Locus Evolved after the Divergence of Turneroideae from Passifloroideae in a Stepwise Manner.</title>
        <authorList>
            <person name="Henning P.M."/>
            <person name="Roalson E.H."/>
            <person name="Mir W."/>
            <person name="McCubbin A.G."/>
            <person name="Shore J.S."/>
        </authorList>
    </citation>
    <scope>NUCLEOTIDE SEQUENCE</scope>
    <source>
        <strain evidence="1">F60SS</strain>
    </source>
</reference>
<dbReference type="InterPro" id="IPR006476">
    <property type="entry name" value="CHP01589_pln"/>
</dbReference>
<name>A0A9Q0FBS0_9ROSI</name>
<evidence type="ECO:0000313" key="2">
    <source>
        <dbReference type="Proteomes" id="UP001141552"/>
    </source>
</evidence>
<sequence>MYHNHQRLQPCLNCHPHSYIRMCGVLFKCIIFGVYICNTQVQHLIERCLLLHMSRDQCVKALADHASIRPLITLTGLKSSCGESYKRRIGTSLRHISVPSLTGPSQ</sequence>